<sequence length="640" mass="70233">NIYLFNRSFYCRWLRRPLADATLRCKNANLLEESLLHGCEESNALAILVPLSGLRLLRSSVQSGVSRSRSQHGSSLIGHRSFTTRSGRESIEQRRVDVSTGRRGAVCSLQRLSWTRLGTAVGRLRGCVLVVSRTGQRQTQTRELAGRFDALLLSLCSAPLVCDFGTDGLQGGGGVALLRQPRLLLALERLEVGGVKVLGQRLTVGDVVIILLLVLVIIVLIRIVLVIVEFLIVKVVHPLSDGGIGVHCLVALVVTHDSRVRSVGGWSIGRLVFYVLLGYQHILLFRTIFLLVQIGVHIMGLSLDSGEFLLLGHSEGCCLSGRLSRVESRNARLVCLNVLDRLLDDVPDFDRPLLRLLLVLGDHEAAIVRHAHVDNRADRMHATHQQLQRVHNIVRMAIVRLEYGGLGDEHFVREENDATRLQFPVFRVHSHRGGGDESAALAKQPVAGRAKRILHLHKLGAVAHLLFIALERGQIRRSAAHRFTSGSDDAVSDEGRGESLALLLGVFSCFRQHERLVESLAPCLSAVRIQLDGEQTVRPTELNRNTTVVECGTLGAEERLVSALVESLDDEDIKEDNKAEVCRLIKLVHHGYFACELQIVLLENASSGSAKKLLSDSGAEGGRGSSFGGRVRPRLLGLLG</sequence>
<keyword evidence="2" id="KW-0812">Transmembrane</keyword>
<dbReference type="EMBL" id="BTSY01000007">
    <property type="protein sequence ID" value="GMT35381.1"/>
    <property type="molecule type" value="Genomic_DNA"/>
</dbReference>
<gene>
    <name evidence="3" type="ORF">PFISCL1PPCAC_26678</name>
</gene>
<feature type="region of interest" description="Disordered" evidence="1">
    <location>
        <begin position="65"/>
        <end position="89"/>
    </location>
</feature>
<comment type="caution">
    <text evidence="3">The sequence shown here is derived from an EMBL/GenBank/DDBJ whole genome shotgun (WGS) entry which is preliminary data.</text>
</comment>
<feature type="transmembrane region" description="Helical" evidence="2">
    <location>
        <begin position="207"/>
        <end position="232"/>
    </location>
</feature>
<organism evidence="3 4">
    <name type="scientific">Pristionchus fissidentatus</name>
    <dbReference type="NCBI Taxonomy" id="1538716"/>
    <lineage>
        <taxon>Eukaryota</taxon>
        <taxon>Metazoa</taxon>
        <taxon>Ecdysozoa</taxon>
        <taxon>Nematoda</taxon>
        <taxon>Chromadorea</taxon>
        <taxon>Rhabditida</taxon>
        <taxon>Rhabditina</taxon>
        <taxon>Diplogasteromorpha</taxon>
        <taxon>Diplogasteroidea</taxon>
        <taxon>Neodiplogasteridae</taxon>
        <taxon>Pristionchus</taxon>
    </lineage>
</organism>
<keyword evidence="2" id="KW-1133">Transmembrane helix</keyword>
<protein>
    <submittedName>
        <fullName evidence="3">Uncharacterized protein</fullName>
    </submittedName>
</protein>
<keyword evidence="4" id="KW-1185">Reference proteome</keyword>
<feature type="non-terminal residue" evidence="3">
    <location>
        <position position="1"/>
    </location>
</feature>
<accession>A0AAV5WTL6</accession>
<evidence type="ECO:0000256" key="1">
    <source>
        <dbReference type="SAM" id="MobiDB-lite"/>
    </source>
</evidence>
<dbReference type="AlphaFoldDB" id="A0AAV5WTL6"/>
<dbReference type="Proteomes" id="UP001432322">
    <property type="component" value="Unassembled WGS sequence"/>
</dbReference>
<feature type="non-terminal residue" evidence="3">
    <location>
        <position position="640"/>
    </location>
</feature>
<evidence type="ECO:0000313" key="3">
    <source>
        <dbReference type="EMBL" id="GMT35381.1"/>
    </source>
</evidence>
<proteinExistence type="predicted"/>
<feature type="compositionally biased region" description="Low complexity" evidence="1">
    <location>
        <begin position="65"/>
        <end position="76"/>
    </location>
</feature>
<reference evidence="3" key="1">
    <citation type="submission" date="2023-10" db="EMBL/GenBank/DDBJ databases">
        <title>Genome assembly of Pristionchus species.</title>
        <authorList>
            <person name="Yoshida K."/>
            <person name="Sommer R.J."/>
        </authorList>
    </citation>
    <scope>NUCLEOTIDE SEQUENCE</scope>
    <source>
        <strain evidence="3">RS5133</strain>
    </source>
</reference>
<keyword evidence="2" id="KW-0472">Membrane</keyword>
<name>A0AAV5WTL6_9BILA</name>
<evidence type="ECO:0000256" key="2">
    <source>
        <dbReference type="SAM" id="Phobius"/>
    </source>
</evidence>
<evidence type="ECO:0000313" key="4">
    <source>
        <dbReference type="Proteomes" id="UP001432322"/>
    </source>
</evidence>